<sequence length="107" mass="12091">MHYGRQEIESIVRALIVFYFFMNLKPHKVGITLGAFVGLIHVVWSVIVALGWGQGLVDFIVKIHMVEVTHTVLPFDIWSAIMLVIVTAAVGYVFGHVFALVWNRLAR</sequence>
<comment type="caution">
    <text evidence="2">The sequence shown here is derived from an EMBL/GenBank/DDBJ whole genome shotgun (WGS) entry which is preliminary data.</text>
</comment>
<keyword evidence="1" id="KW-1133">Transmembrane helix</keyword>
<keyword evidence="1" id="KW-0472">Membrane</keyword>
<dbReference type="Proteomes" id="UP000177107">
    <property type="component" value="Unassembled WGS sequence"/>
</dbReference>
<protein>
    <submittedName>
        <fullName evidence="2">Uncharacterized protein</fullName>
    </submittedName>
</protein>
<organism evidence="2 3">
    <name type="scientific">Candidatus Kaiserbacteria bacterium RIFCSPHIGHO2_02_FULL_56_30</name>
    <dbReference type="NCBI Taxonomy" id="1798499"/>
    <lineage>
        <taxon>Bacteria</taxon>
        <taxon>Candidatus Kaiseribacteriota</taxon>
    </lineage>
</organism>
<evidence type="ECO:0000256" key="1">
    <source>
        <dbReference type="SAM" id="Phobius"/>
    </source>
</evidence>
<dbReference type="AlphaFoldDB" id="A0A1F6E573"/>
<name>A0A1F6E573_9BACT</name>
<evidence type="ECO:0000313" key="2">
    <source>
        <dbReference type="EMBL" id="OGG68791.1"/>
    </source>
</evidence>
<accession>A0A1F6E573</accession>
<keyword evidence="1" id="KW-0812">Transmembrane</keyword>
<proteinExistence type="predicted"/>
<dbReference type="EMBL" id="MFLM01000003">
    <property type="protein sequence ID" value="OGG68791.1"/>
    <property type="molecule type" value="Genomic_DNA"/>
</dbReference>
<dbReference type="STRING" id="1798499.A3C95_01930"/>
<reference evidence="2 3" key="1">
    <citation type="journal article" date="2016" name="Nat. Commun.">
        <title>Thousands of microbial genomes shed light on interconnected biogeochemical processes in an aquifer system.</title>
        <authorList>
            <person name="Anantharaman K."/>
            <person name="Brown C.T."/>
            <person name="Hug L.A."/>
            <person name="Sharon I."/>
            <person name="Castelle C.J."/>
            <person name="Probst A.J."/>
            <person name="Thomas B.C."/>
            <person name="Singh A."/>
            <person name="Wilkins M.J."/>
            <person name="Karaoz U."/>
            <person name="Brodie E.L."/>
            <person name="Williams K.H."/>
            <person name="Hubbard S.S."/>
            <person name="Banfield J.F."/>
        </authorList>
    </citation>
    <scope>NUCLEOTIDE SEQUENCE [LARGE SCALE GENOMIC DNA]</scope>
</reference>
<feature type="transmembrane region" description="Helical" evidence="1">
    <location>
        <begin position="31"/>
        <end position="57"/>
    </location>
</feature>
<feature type="transmembrane region" description="Helical" evidence="1">
    <location>
        <begin position="77"/>
        <end position="102"/>
    </location>
</feature>
<evidence type="ECO:0000313" key="3">
    <source>
        <dbReference type="Proteomes" id="UP000177107"/>
    </source>
</evidence>
<gene>
    <name evidence="2" type="ORF">A3C95_01930</name>
</gene>